<evidence type="ECO:0000256" key="3">
    <source>
        <dbReference type="ARBA" id="ARBA00022989"/>
    </source>
</evidence>
<evidence type="ECO:0000256" key="4">
    <source>
        <dbReference type="ARBA" id="ARBA00023136"/>
    </source>
</evidence>
<dbReference type="GO" id="GO:0000329">
    <property type="term" value="C:fungal-type vacuole membrane"/>
    <property type="evidence" value="ECO:0007669"/>
    <property type="project" value="TreeGrafter"/>
</dbReference>
<dbReference type="InterPro" id="IPR037185">
    <property type="entry name" value="EmrE-like"/>
</dbReference>
<evidence type="ECO:0000313" key="8">
    <source>
        <dbReference type="Proteomes" id="UP000277580"/>
    </source>
</evidence>
<feature type="transmembrane region" description="Helical" evidence="5">
    <location>
        <begin position="74"/>
        <end position="91"/>
    </location>
</feature>
<feature type="domain" description="EamA" evidence="6">
    <location>
        <begin position="241"/>
        <end position="382"/>
    </location>
</feature>
<keyword evidence="2 5" id="KW-0812">Transmembrane</keyword>
<feature type="transmembrane region" description="Helical" evidence="5">
    <location>
        <begin position="365"/>
        <end position="381"/>
    </location>
</feature>
<feature type="transmembrane region" description="Helical" evidence="5">
    <location>
        <begin position="310"/>
        <end position="331"/>
    </location>
</feature>
<dbReference type="PANTHER" id="PTHR23051:SF0">
    <property type="entry name" value="SOLUTE CARRIER FAMILY 35 MEMBER F5"/>
    <property type="match status" value="1"/>
</dbReference>
<sequence>MTSREPSSPNESDTPLLNNEPAISIRRMKQVHIDRSTRKKLGILLLSVVIVLWVSSSFLTYAIFSDDSYTKPYFVTYLNTSVFCFYLMPWASRKALVRWRSNDAEGWAEDAVGRCEYRPVTQDCEQSEDAANAPGRVGKLGIRETMRLSAEFCLMWFIANYFQSYCLKWTSVASSTILSCTSSIFTLTLSALLRIERFSWTKLFSVFLSIAGISLISSIDFDSHKESVAGKYDKTPAEIMLGDGMALFGAFSYGVYTTLLKVRVGHESRVSMQMFFGFVGLFNLLGLWPGLFLLHAMGVEKFQLPPDNRVWWIVAINALITLVSDYCWAYAMLLTTPLIVTVGLSLTIPLALLGQMLLHQNSPKFLYWVGAALVLVAFLFINNESETLDAVIENEAAGEFAVEHDRID</sequence>
<keyword evidence="8" id="KW-1185">Reference proteome</keyword>
<evidence type="ECO:0000256" key="5">
    <source>
        <dbReference type="SAM" id="Phobius"/>
    </source>
</evidence>
<dbReference type="STRING" id="1392247.A0A3N4L5U5"/>
<comment type="subcellular location">
    <subcellularLocation>
        <location evidence="1">Membrane</location>
        <topology evidence="1">Multi-pass membrane protein</topology>
    </subcellularLocation>
</comment>
<feature type="domain" description="EamA" evidence="6">
    <location>
        <begin position="157"/>
        <end position="217"/>
    </location>
</feature>
<evidence type="ECO:0000313" key="7">
    <source>
        <dbReference type="EMBL" id="RPB15991.1"/>
    </source>
</evidence>
<proteinExistence type="predicted"/>
<feature type="transmembrane region" description="Helical" evidence="5">
    <location>
        <begin position="41"/>
        <end position="62"/>
    </location>
</feature>
<dbReference type="FunCoup" id="A0A3N4L5U5">
    <property type="interactions" value="436"/>
</dbReference>
<evidence type="ECO:0000256" key="1">
    <source>
        <dbReference type="ARBA" id="ARBA00004141"/>
    </source>
</evidence>
<dbReference type="AlphaFoldDB" id="A0A3N4L5U5"/>
<feature type="transmembrane region" description="Helical" evidence="5">
    <location>
        <begin position="239"/>
        <end position="262"/>
    </location>
</feature>
<keyword evidence="3 5" id="KW-1133">Transmembrane helix</keyword>
<feature type="transmembrane region" description="Helical" evidence="5">
    <location>
        <begin position="169"/>
        <end position="193"/>
    </location>
</feature>
<name>A0A3N4L5U5_9PEZI</name>
<dbReference type="InParanoid" id="A0A3N4L5U5"/>
<feature type="transmembrane region" description="Helical" evidence="5">
    <location>
        <begin position="274"/>
        <end position="298"/>
    </location>
</feature>
<protein>
    <recommendedName>
        <fullName evidence="6">EamA domain-containing protein</fullName>
    </recommendedName>
</protein>
<evidence type="ECO:0000259" key="6">
    <source>
        <dbReference type="Pfam" id="PF00892"/>
    </source>
</evidence>
<feature type="transmembrane region" description="Helical" evidence="5">
    <location>
        <begin position="338"/>
        <end position="359"/>
    </location>
</feature>
<feature type="transmembrane region" description="Helical" evidence="5">
    <location>
        <begin position="200"/>
        <end position="219"/>
    </location>
</feature>
<accession>A0A3N4L5U5</accession>
<dbReference type="InterPro" id="IPR000620">
    <property type="entry name" value="EamA_dom"/>
</dbReference>
<dbReference type="Proteomes" id="UP000277580">
    <property type="component" value="Unassembled WGS sequence"/>
</dbReference>
<reference evidence="7 8" key="1">
    <citation type="journal article" date="2018" name="Nat. Ecol. Evol.">
        <title>Pezizomycetes genomes reveal the molecular basis of ectomycorrhizal truffle lifestyle.</title>
        <authorList>
            <person name="Murat C."/>
            <person name="Payen T."/>
            <person name="Noel B."/>
            <person name="Kuo A."/>
            <person name="Morin E."/>
            <person name="Chen J."/>
            <person name="Kohler A."/>
            <person name="Krizsan K."/>
            <person name="Balestrini R."/>
            <person name="Da Silva C."/>
            <person name="Montanini B."/>
            <person name="Hainaut M."/>
            <person name="Levati E."/>
            <person name="Barry K.W."/>
            <person name="Belfiori B."/>
            <person name="Cichocki N."/>
            <person name="Clum A."/>
            <person name="Dockter R.B."/>
            <person name="Fauchery L."/>
            <person name="Guy J."/>
            <person name="Iotti M."/>
            <person name="Le Tacon F."/>
            <person name="Lindquist E.A."/>
            <person name="Lipzen A."/>
            <person name="Malagnac F."/>
            <person name="Mello A."/>
            <person name="Molinier V."/>
            <person name="Miyauchi S."/>
            <person name="Poulain J."/>
            <person name="Riccioni C."/>
            <person name="Rubini A."/>
            <person name="Sitrit Y."/>
            <person name="Splivallo R."/>
            <person name="Traeger S."/>
            <person name="Wang M."/>
            <person name="Zifcakova L."/>
            <person name="Wipf D."/>
            <person name="Zambonelli A."/>
            <person name="Paolocci F."/>
            <person name="Nowrousian M."/>
            <person name="Ottonello S."/>
            <person name="Baldrian P."/>
            <person name="Spatafora J.W."/>
            <person name="Henrissat B."/>
            <person name="Nagy L.G."/>
            <person name="Aury J.M."/>
            <person name="Wincker P."/>
            <person name="Grigoriev I.V."/>
            <person name="Bonfante P."/>
            <person name="Martin F.M."/>
        </authorList>
    </citation>
    <scope>NUCLEOTIDE SEQUENCE [LARGE SCALE GENOMIC DNA]</scope>
    <source>
        <strain evidence="7 8">CCBAS932</strain>
    </source>
</reference>
<keyword evidence="4 5" id="KW-0472">Membrane</keyword>
<dbReference type="SUPFAM" id="SSF103481">
    <property type="entry name" value="Multidrug resistance efflux transporter EmrE"/>
    <property type="match status" value="2"/>
</dbReference>
<dbReference type="OrthoDB" id="1436450at2759"/>
<feature type="transmembrane region" description="Helical" evidence="5">
    <location>
        <begin position="145"/>
        <end position="163"/>
    </location>
</feature>
<organism evidence="7 8">
    <name type="scientific">Morchella conica CCBAS932</name>
    <dbReference type="NCBI Taxonomy" id="1392247"/>
    <lineage>
        <taxon>Eukaryota</taxon>
        <taxon>Fungi</taxon>
        <taxon>Dikarya</taxon>
        <taxon>Ascomycota</taxon>
        <taxon>Pezizomycotina</taxon>
        <taxon>Pezizomycetes</taxon>
        <taxon>Pezizales</taxon>
        <taxon>Morchellaceae</taxon>
        <taxon>Morchella</taxon>
    </lineage>
</organism>
<dbReference type="EMBL" id="ML119111">
    <property type="protein sequence ID" value="RPB15991.1"/>
    <property type="molecule type" value="Genomic_DNA"/>
</dbReference>
<dbReference type="PANTHER" id="PTHR23051">
    <property type="entry name" value="SOLUTE CARRIER FAMILY 35, MEMBER F5"/>
    <property type="match status" value="1"/>
</dbReference>
<dbReference type="Pfam" id="PF00892">
    <property type="entry name" value="EamA"/>
    <property type="match status" value="2"/>
</dbReference>
<evidence type="ECO:0000256" key="2">
    <source>
        <dbReference type="ARBA" id="ARBA00022692"/>
    </source>
</evidence>
<gene>
    <name evidence="7" type="ORF">P167DRAFT_501429</name>
</gene>